<dbReference type="Gene3D" id="2.40.50.140">
    <property type="entry name" value="Nucleic acid-binding proteins"/>
    <property type="match status" value="1"/>
</dbReference>
<reference evidence="6 7" key="1">
    <citation type="submission" date="2021-03" db="EMBL/GenBank/DDBJ databases">
        <title>Aliifodinibius sp. nov., a new bacterium isolated from saline soil.</title>
        <authorList>
            <person name="Galisteo C."/>
            <person name="De La Haba R."/>
            <person name="Sanchez-Porro C."/>
            <person name="Ventosa A."/>
        </authorList>
    </citation>
    <scope>NUCLEOTIDE SEQUENCE [LARGE SCALE GENOMIC DNA]</scope>
    <source>
        <strain evidence="6 7">1BSP15-2V2</strain>
    </source>
</reference>
<keyword evidence="3" id="KW-0201">Cytochrome c-type biogenesis</keyword>
<dbReference type="Proteomes" id="UP001207918">
    <property type="component" value="Unassembled WGS sequence"/>
</dbReference>
<protein>
    <submittedName>
        <fullName evidence="6">Cytochrome c maturation protein CcmE</fullName>
    </submittedName>
</protein>
<dbReference type="InterPro" id="IPR004329">
    <property type="entry name" value="CcmE"/>
</dbReference>
<evidence type="ECO:0000313" key="7">
    <source>
        <dbReference type="Proteomes" id="UP001207918"/>
    </source>
</evidence>
<organism evidence="6 7">
    <name type="scientific">Fodinibius salsisoli</name>
    <dbReference type="NCBI Taxonomy" id="2820877"/>
    <lineage>
        <taxon>Bacteria</taxon>
        <taxon>Pseudomonadati</taxon>
        <taxon>Balneolota</taxon>
        <taxon>Balneolia</taxon>
        <taxon>Balneolales</taxon>
        <taxon>Balneolaceae</taxon>
        <taxon>Fodinibius</taxon>
    </lineage>
</organism>
<keyword evidence="4 5" id="KW-0472">Membrane</keyword>
<accession>A0ABT3PJ85</accession>
<evidence type="ECO:0000313" key="6">
    <source>
        <dbReference type="EMBL" id="MCW9705818.1"/>
    </source>
</evidence>
<evidence type="ECO:0000256" key="2">
    <source>
        <dbReference type="ARBA" id="ARBA00022617"/>
    </source>
</evidence>
<keyword evidence="2" id="KW-0479">Metal-binding</keyword>
<keyword evidence="7" id="KW-1185">Reference proteome</keyword>
<evidence type="ECO:0000256" key="5">
    <source>
        <dbReference type="SAM" id="Phobius"/>
    </source>
</evidence>
<gene>
    <name evidence="6" type="ORF">J6I44_03090</name>
</gene>
<evidence type="ECO:0000256" key="1">
    <source>
        <dbReference type="ARBA" id="ARBA00004370"/>
    </source>
</evidence>
<evidence type="ECO:0000256" key="4">
    <source>
        <dbReference type="ARBA" id="ARBA00023136"/>
    </source>
</evidence>
<dbReference type="EMBL" id="JAGGJA010000002">
    <property type="protein sequence ID" value="MCW9705818.1"/>
    <property type="molecule type" value="Genomic_DNA"/>
</dbReference>
<dbReference type="RefSeq" id="WP_265764487.1">
    <property type="nucleotide sequence ID" value="NZ_JAGGJA010000002.1"/>
</dbReference>
<dbReference type="InterPro" id="IPR012340">
    <property type="entry name" value="NA-bd_OB-fold"/>
</dbReference>
<dbReference type="SUPFAM" id="SSF82093">
    <property type="entry name" value="Heme chaperone CcmE"/>
    <property type="match status" value="1"/>
</dbReference>
<comment type="subcellular location">
    <subcellularLocation>
        <location evidence="1">Membrane</location>
    </subcellularLocation>
</comment>
<feature type="transmembrane region" description="Helical" evidence="5">
    <location>
        <begin position="5"/>
        <end position="24"/>
    </location>
</feature>
<proteinExistence type="predicted"/>
<keyword evidence="2" id="KW-0408">Iron</keyword>
<evidence type="ECO:0000256" key="3">
    <source>
        <dbReference type="ARBA" id="ARBA00022748"/>
    </source>
</evidence>
<name>A0ABT3PJ85_9BACT</name>
<keyword evidence="5" id="KW-1133">Transmembrane helix</keyword>
<keyword evidence="2" id="KW-0349">Heme</keyword>
<comment type="caution">
    <text evidence="6">The sequence shown here is derived from an EMBL/GenBank/DDBJ whole genome shotgun (WGS) entry which is preliminary data.</text>
</comment>
<sequence>MKPKLIIGIIAIVGFTSLLMYNFGNSISTYVNFEQASDMNSAHVVGSWDDSKDHGFSMETKRFTFFMKDEAGNVRRVVYPKSKPNNFEQADRLVVIGKMQDDVFYADEMLMKCPSKYNNAEDAQFEKASAANTL</sequence>
<keyword evidence="5" id="KW-0812">Transmembrane</keyword>
<dbReference type="InterPro" id="IPR036127">
    <property type="entry name" value="CcmE-like_sf"/>
</dbReference>
<dbReference type="Pfam" id="PF03100">
    <property type="entry name" value="CcmE"/>
    <property type="match status" value="1"/>
</dbReference>